<sequence>ILSHQKSIWCLYSSVYQIHCQHWSYGLNPGGKRELDSLADTLGNVSVRLNGFPPCSVLGCAEESPLVKIYRMKGLLGSVTDSENGHRSYKK</sequence>
<evidence type="ECO:0000256" key="4">
    <source>
        <dbReference type="ARBA" id="ARBA00022702"/>
    </source>
</evidence>
<dbReference type="Pfam" id="PF00446">
    <property type="entry name" value="GnRH"/>
    <property type="match status" value="1"/>
</dbReference>
<evidence type="ECO:0000256" key="3">
    <source>
        <dbReference type="ARBA" id="ARBA00022525"/>
    </source>
</evidence>
<keyword evidence="3" id="KW-0964">Secreted</keyword>
<accession>A0A672HWT2</accession>
<name>A0A672HWT2_SALFA</name>
<dbReference type="Ensembl" id="ENSSFAT00005034981.1">
    <property type="protein sequence ID" value="ENSSFAP00005033718.1"/>
    <property type="gene ID" value="ENSSFAG00005017101.1"/>
</dbReference>
<evidence type="ECO:0000313" key="9">
    <source>
        <dbReference type="Proteomes" id="UP000472267"/>
    </source>
</evidence>
<evidence type="ECO:0000256" key="1">
    <source>
        <dbReference type="ARBA" id="ARBA00004613"/>
    </source>
</evidence>
<reference evidence="8" key="2">
    <citation type="submission" date="2025-08" db="UniProtKB">
        <authorList>
            <consortium name="Ensembl"/>
        </authorList>
    </citation>
    <scope>IDENTIFICATION</scope>
</reference>
<keyword evidence="4 7" id="KW-0372">Hormone</keyword>
<organism evidence="8 9">
    <name type="scientific">Salarias fasciatus</name>
    <name type="common">Jewelled blenny</name>
    <name type="synonym">Blennius fasciatus</name>
    <dbReference type="NCBI Taxonomy" id="181472"/>
    <lineage>
        <taxon>Eukaryota</taxon>
        <taxon>Metazoa</taxon>
        <taxon>Chordata</taxon>
        <taxon>Craniata</taxon>
        <taxon>Vertebrata</taxon>
        <taxon>Euteleostomi</taxon>
        <taxon>Actinopterygii</taxon>
        <taxon>Neopterygii</taxon>
        <taxon>Teleostei</taxon>
        <taxon>Neoteleostei</taxon>
        <taxon>Acanthomorphata</taxon>
        <taxon>Ovalentaria</taxon>
        <taxon>Blenniimorphae</taxon>
        <taxon>Blenniiformes</taxon>
        <taxon>Blennioidei</taxon>
        <taxon>Blenniidae</taxon>
        <taxon>Salariinae</taxon>
        <taxon>Salarias</taxon>
    </lineage>
</organism>
<evidence type="ECO:0000313" key="8">
    <source>
        <dbReference type="Ensembl" id="ENSSFAP00005033718.1"/>
    </source>
</evidence>
<dbReference type="GO" id="GO:0005576">
    <property type="term" value="C:extracellular region"/>
    <property type="evidence" value="ECO:0007669"/>
    <property type="project" value="UniProtKB-SubCell"/>
</dbReference>
<gene>
    <name evidence="8" type="primary">LOC115398384</name>
</gene>
<keyword evidence="6" id="KW-0873">Pyrrolidone carboxylic acid</keyword>
<keyword evidence="9" id="KW-1185">Reference proteome</keyword>
<evidence type="ECO:0000256" key="7">
    <source>
        <dbReference type="RuleBase" id="RU000635"/>
    </source>
</evidence>
<comment type="similarity">
    <text evidence="2 7">Belongs to the GnRH family.</text>
</comment>
<protein>
    <recommendedName>
        <fullName evidence="7">Progonadoliberin</fullName>
    </recommendedName>
    <component>
        <recommendedName>
            <fullName evidence="7">Gonadoliberin</fullName>
        </recommendedName>
        <alternativeName>
            <fullName evidence="7">Gonadotropin-releasing hormone</fullName>
            <shortName evidence="7">GnRH</shortName>
        </alternativeName>
        <alternativeName>
            <fullName evidence="7">Luliberin</fullName>
        </alternativeName>
        <alternativeName>
            <fullName evidence="7">Luteinizing hormone-releasing hormone</fullName>
            <shortName evidence="7">LH-RH</shortName>
        </alternativeName>
    </component>
    <component>
        <recommendedName>
            <fullName evidence="7">GnRH-associated peptide</fullName>
        </recommendedName>
        <alternativeName>
            <fullName evidence="7">GnRH-associated peptide</fullName>
        </alternativeName>
    </component>
</protein>
<dbReference type="GO" id="GO:0005183">
    <property type="term" value="F:gonadotropin hormone-releasing hormone activity"/>
    <property type="evidence" value="ECO:0007669"/>
    <property type="project" value="InterPro"/>
</dbReference>
<dbReference type="PRINTS" id="PR01541">
    <property type="entry name" value="GONADOLIBRNI"/>
</dbReference>
<dbReference type="AlphaFoldDB" id="A0A672HWT2"/>
<evidence type="ECO:0000256" key="2">
    <source>
        <dbReference type="ARBA" id="ARBA00010968"/>
    </source>
</evidence>
<comment type="function">
    <text evidence="7">Stimulates the secretion of gonadotropins.</text>
</comment>
<comment type="subcellular location">
    <subcellularLocation>
        <location evidence="1 7">Secreted</location>
    </subcellularLocation>
</comment>
<dbReference type="InterPro" id="IPR004079">
    <property type="entry name" value="Gonadoliberin_I_precursor"/>
</dbReference>
<dbReference type="Proteomes" id="UP000472267">
    <property type="component" value="Chromosome 12"/>
</dbReference>
<dbReference type="PROSITE" id="PS00473">
    <property type="entry name" value="GNRH"/>
    <property type="match status" value="1"/>
</dbReference>
<proteinExistence type="inferred from homology"/>
<dbReference type="InterPro" id="IPR002012">
    <property type="entry name" value="GnRH"/>
</dbReference>
<reference evidence="8" key="3">
    <citation type="submission" date="2025-09" db="UniProtKB">
        <authorList>
            <consortium name="Ensembl"/>
        </authorList>
    </citation>
    <scope>IDENTIFICATION</scope>
</reference>
<evidence type="ECO:0000256" key="5">
    <source>
        <dbReference type="ARBA" id="ARBA00022815"/>
    </source>
</evidence>
<evidence type="ECO:0000256" key="6">
    <source>
        <dbReference type="ARBA" id="ARBA00023283"/>
    </source>
</evidence>
<reference evidence="8" key="1">
    <citation type="submission" date="2019-06" db="EMBL/GenBank/DDBJ databases">
        <authorList>
            <consortium name="Wellcome Sanger Institute Data Sharing"/>
        </authorList>
    </citation>
    <scope>NUCLEOTIDE SEQUENCE [LARGE SCALE GENOMIC DNA]</scope>
</reference>
<keyword evidence="5 7" id="KW-0027">Amidation</keyword>